<protein>
    <submittedName>
        <fullName evidence="1">Uncharacterized protein</fullName>
    </submittedName>
</protein>
<comment type="caution">
    <text evidence="1">The sequence shown here is derived from an EMBL/GenBank/DDBJ whole genome shotgun (WGS) entry which is preliminary data.</text>
</comment>
<dbReference type="Proteomes" id="UP001234297">
    <property type="component" value="Chromosome 4"/>
</dbReference>
<proteinExistence type="predicted"/>
<sequence length="74" mass="8541">MPTMKELHFELPHFYEIISESFRGLWIGAGAYSDPSSMEKPQSATQAFKLVLVCGGKRKVFYLIYFDHNQNIIL</sequence>
<keyword evidence="2" id="KW-1185">Reference proteome</keyword>
<reference evidence="1 2" key="1">
    <citation type="journal article" date="2022" name="Hortic Res">
        <title>A haplotype resolved chromosomal level avocado genome allows analysis of novel avocado genes.</title>
        <authorList>
            <person name="Nath O."/>
            <person name="Fletcher S.J."/>
            <person name="Hayward A."/>
            <person name="Shaw L.M."/>
            <person name="Masouleh A.K."/>
            <person name="Furtado A."/>
            <person name="Henry R.J."/>
            <person name="Mitter N."/>
        </authorList>
    </citation>
    <scope>NUCLEOTIDE SEQUENCE [LARGE SCALE GENOMIC DNA]</scope>
    <source>
        <strain evidence="2">cv. Hass</strain>
    </source>
</reference>
<gene>
    <name evidence="1" type="ORF">MRB53_013795</name>
</gene>
<dbReference type="EMBL" id="CM056812">
    <property type="protein sequence ID" value="KAJ8617609.1"/>
    <property type="molecule type" value="Genomic_DNA"/>
</dbReference>
<organism evidence="1 2">
    <name type="scientific">Persea americana</name>
    <name type="common">Avocado</name>
    <dbReference type="NCBI Taxonomy" id="3435"/>
    <lineage>
        <taxon>Eukaryota</taxon>
        <taxon>Viridiplantae</taxon>
        <taxon>Streptophyta</taxon>
        <taxon>Embryophyta</taxon>
        <taxon>Tracheophyta</taxon>
        <taxon>Spermatophyta</taxon>
        <taxon>Magnoliopsida</taxon>
        <taxon>Magnoliidae</taxon>
        <taxon>Laurales</taxon>
        <taxon>Lauraceae</taxon>
        <taxon>Persea</taxon>
    </lineage>
</organism>
<name>A0ACC2K9I7_PERAE</name>
<evidence type="ECO:0000313" key="1">
    <source>
        <dbReference type="EMBL" id="KAJ8617609.1"/>
    </source>
</evidence>
<accession>A0ACC2K9I7</accession>
<evidence type="ECO:0000313" key="2">
    <source>
        <dbReference type="Proteomes" id="UP001234297"/>
    </source>
</evidence>